<evidence type="ECO:0000313" key="7">
    <source>
        <dbReference type="Proteomes" id="UP000184111"/>
    </source>
</evidence>
<dbReference type="STRING" id="310782.SAMN05216499_11670"/>
<dbReference type="AlphaFoldDB" id="A0A1M7MJY8"/>
<dbReference type="InterPro" id="IPR020806">
    <property type="entry name" value="PKS_PP-bd"/>
</dbReference>
<sequence>MSERDRGPLTSAQRRLWFLNRLDPDDVACNISAAVLLRGDLDADRLIHAFDTVIARHESLRTRFVESDGEPVQEVLAPRVTPVHRADVADLAEARRAVEELIVRPFDLAEGHLIRIGLLRLNPTEHVLCAVTHHTVGDGWSLNLLYRQAAEAYRGIEPAPPGLRYLDHARAQLAGDEASLAYWRAVLDQPPVLDLPLDRPRPARRTSAGVSAERVFDDGTWTELQRVARELRCTPFMVLMTAYQLMLAQFSGQEDLCVATPVAGRDDVATESVFGYFVRMLVLRADLSGDPTVRDLVRRTRTACLGAFAHQEVPFEQLVADLGLARDPSHNPFFQATLTLHSTMDVSATGFDGSEGFEGVTAEGFGDGSRRTLTDVAMDVFVTPTAINARTGQARMDILLTAGADVFDAATAEALADRFTAVLRAVLADLDAPVRELPLVDEAAAAELIRIGTGPAAADSGPPLLAAIEQAVAAAPDAVALYSGAEQVSYRQLWERSGMLADALRAAGTGPGHLVGVSVPRGPDRIAALLAAWRSGAGYVPLDTGLPAHRRSLLIAQSGVAAVITADGIVPGAESPVREPGAAYVLFTSGSTGTPKPVLVGQAALRERVAWMAGAYGLTRADRVVQFAELGFDTHAEEIWPALAAGAALVLLPGGTRSLPEALAADPAITVLDLPTAYWQALLDLGPSWPAALRLVILGGEQVDAAAVARWRHIHGDRVRLTNTYGPTEATVIATAVDLTEADTGRRPPIGRPIGGVRAYLLDRAGRLVPRGAVGELCLAGAGLADGYLGLPELTAERFQPDPLGGGRLYRTGDRARWRRDEPVLEFLGRLDRQLKVRGVRIEPGEVEAVVTGHPGVGQAVVTAVGQLLVAYVTGTAATDEVRAYAAERLPALLVPGVVVALPALPLTANGKVDLRALPAPAADDEVRAAFEAPRTDAEHMVAAIFAELLRVDHVGAFDDFFVLGGHSLLAVRAIGRLRAAVGLDLPVRLLFEEPTVAGFARVVETELVAEIDRLTDDEATAELAARTATL</sequence>
<dbReference type="GO" id="GO:0008610">
    <property type="term" value="P:lipid biosynthetic process"/>
    <property type="evidence" value="ECO:0007669"/>
    <property type="project" value="UniProtKB-ARBA"/>
</dbReference>
<dbReference type="GO" id="GO:0047527">
    <property type="term" value="F:2,3-dihydroxybenzoate-serine ligase activity"/>
    <property type="evidence" value="ECO:0007669"/>
    <property type="project" value="TreeGrafter"/>
</dbReference>
<dbReference type="Gene3D" id="1.10.1200.10">
    <property type="entry name" value="ACP-like"/>
    <property type="match status" value="1"/>
</dbReference>
<dbReference type="PANTHER" id="PTHR45527">
    <property type="entry name" value="NONRIBOSOMAL PEPTIDE SYNTHETASE"/>
    <property type="match status" value="1"/>
</dbReference>
<dbReference type="OrthoDB" id="2472181at2"/>
<dbReference type="SUPFAM" id="SSF56801">
    <property type="entry name" value="Acetyl-CoA synthetase-like"/>
    <property type="match status" value="1"/>
</dbReference>
<reference evidence="6 7" key="1">
    <citation type="submission" date="2016-11" db="EMBL/GenBank/DDBJ databases">
        <authorList>
            <person name="Jaros S."/>
            <person name="Januszkiewicz K."/>
            <person name="Wedrychowicz H."/>
        </authorList>
    </citation>
    <scope>NUCLEOTIDE SEQUENCE [LARGE SCALE GENOMIC DNA]</scope>
    <source>
        <strain evidence="6 7">CGMCC 4.2025</strain>
    </source>
</reference>
<dbReference type="GO" id="GO:0031177">
    <property type="term" value="F:phosphopantetheine binding"/>
    <property type="evidence" value="ECO:0007669"/>
    <property type="project" value="InterPro"/>
</dbReference>
<dbReference type="InterPro" id="IPR009081">
    <property type="entry name" value="PP-bd_ACP"/>
</dbReference>
<name>A0A1M7MJY8_9ACTN</name>
<keyword evidence="4" id="KW-0597">Phosphoprotein</keyword>
<keyword evidence="3" id="KW-0596">Phosphopantetheine</keyword>
<keyword evidence="7" id="KW-1185">Reference proteome</keyword>
<dbReference type="InterPro" id="IPR023213">
    <property type="entry name" value="CAT-like_dom_sf"/>
</dbReference>
<dbReference type="Proteomes" id="UP000184111">
    <property type="component" value="Unassembled WGS sequence"/>
</dbReference>
<dbReference type="GO" id="GO:0009239">
    <property type="term" value="P:enterobactin biosynthetic process"/>
    <property type="evidence" value="ECO:0007669"/>
    <property type="project" value="TreeGrafter"/>
</dbReference>
<gene>
    <name evidence="6" type="ORF">SAMN05216499_11670</name>
</gene>
<feature type="domain" description="Carrier" evidence="5">
    <location>
        <begin position="933"/>
        <end position="1008"/>
    </location>
</feature>
<dbReference type="EMBL" id="FRBI01000016">
    <property type="protein sequence ID" value="SHM91163.1"/>
    <property type="molecule type" value="Genomic_DNA"/>
</dbReference>
<dbReference type="CDD" id="cd05930">
    <property type="entry name" value="A_NRPS"/>
    <property type="match status" value="1"/>
</dbReference>
<evidence type="ECO:0000256" key="3">
    <source>
        <dbReference type="ARBA" id="ARBA00022450"/>
    </source>
</evidence>
<dbReference type="Gene3D" id="3.30.559.10">
    <property type="entry name" value="Chloramphenicol acetyltransferase-like domain"/>
    <property type="match status" value="1"/>
</dbReference>
<dbReference type="Pfam" id="PF00501">
    <property type="entry name" value="AMP-binding"/>
    <property type="match status" value="2"/>
</dbReference>
<dbReference type="GO" id="GO:0005829">
    <property type="term" value="C:cytosol"/>
    <property type="evidence" value="ECO:0007669"/>
    <property type="project" value="TreeGrafter"/>
</dbReference>
<dbReference type="Gene3D" id="3.30.559.30">
    <property type="entry name" value="Nonribosomal peptide synthetase, condensation domain"/>
    <property type="match status" value="1"/>
</dbReference>
<dbReference type="Gene3D" id="2.30.38.10">
    <property type="entry name" value="Luciferase, Domain 3"/>
    <property type="match status" value="1"/>
</dbReference>
<dbReference type="PANTHER" id="PTHR45527:SF1">
    <property type="entry name" value="FATTY ACID SYNTHASE"/>
    <property type="match status" value="1"/>
</dbReference>
<dbReference type="SUPFAM" id="SSF47336">
    <property type="entry name" value="ACP-like"/>
    <property type="match status" value="1"/>
</dbReference>
<dbReference type="Gene3D" id="3.30.300.30">
    <property type="match status" value="1"/>
</dbReference>
<dbReference type="SMART" id="SM00823">
    <property type="entry name" value="PKS_PP"/>
    <property type="match status" value="1"/>
</dbReference>
<proteinExistence type="inferred from homology"/>
<evidence type="ECO:0000259" key="5">
    <source>
        <dbReference type="PROSITE" id="PS50075"/>
    </source>
</evidence>
<protein>
    <submittedName>
        <fullName evidence="6">Amino acid adenylation domain-containing protein</fullName>
    </submittedName>
</protein>
<dbReference type="InterPro" id="IPR020845">
    <property type="entry name" value="AMP-binding_CS"/>
</dbReference>
<dbReference type="GO" id="GO:0009366">
    <property type="term" value="C:enterobactin synthetase complex"/>
    <property type="evidence" value="ECO:0007669"/>
    <property type="project" value="TreeGrafter"/>
</dbReference>
<organism evidence="6 7">
    <name type="scientific">Actinacidiphila paucisporea</name>
    <dbReference type="NCBI Taxonomy" id="310782"/>
    <lineage>
        <taxon>Bacteria</taxon>
        <taxon>Bacillati</taxon>
        <taxon>Actinomycetota</taxon>
        <taxon>Actinomycetes</taxon>
        <taxon>Kitasatosporales</taxon>
        <taxon>Streptomycetaceae</taxon>
        <taxon>Actinacidiphila</taxon>
    </lineage>
</organism>
<accession>A0A1M7MJY8</accession>
<dbReference type="InterPro" id="IPR025110">
    <property type="entry name" value="AMP-bd_C"/>
</dbReference>
<dbReference type="Gene3D" id="3.40.50.980">
    <property type="match status" value="4"/>
</dbReference>
<dbReference type="GO" id="GO:0043041">
    <property type="term" value="P:amino acid activation for nonribosomal peptide biosynthetic process"/>
    <property type="evidence" value="ECO:0007669"/>
    <property type="project" value="TreeGrafter"/>
</dbReference>
<comment type="similarity">
    <text evidence="2">Belongs to the ATP-dependent AMP-binding enzyme family.</text>
</comment>
<dbReference type="FunFam" id="1.10.1200.10:FF:000016">
    <property type="entry name" value="Non-ribosomal peptide synthase"/>
    <property type="match status" value="1"/>
</dbReference>
<dbReference type="PROSITE" id="PS00455">
    <property type="entry name" value="AMP_BINDING"/>
    <property type="match status" value="1"/>
</dbReference>
<evidence type="ECO:0000313" key="6">
    <source>
        <dbReference type="EMBL" id="SHM91163.1"/>
    </source>
</evidence>
<comment type="cofactor">
    <cofactor evidence="1">
        <name>pantetheine 4'-phosphate</name>
        <dbReference type="ChEBI" id="CHEBI:47942"/>
    </cofactor>
</comment>
<dbReference type="PROSITE" id="PS50075">
    <property type="entry name" value="CARRIER"/>
    <property type="match status" value="1"/>
</dbReference>
<dbReference type="Pfam" id="PF00550">
    <property type="entry name" value="PP-binding"/>
    <property type="match status" value="1"/>
</dbReference>
<evidence type="ECO:0000256" key="2">
    <source>
        <dbReference type="ARBA" id="ARBA00006432"/>
    </source>
</evidence>
<dbReference type="Pfam" id="PF13193">
    <property type="entry name" value="AMP-binding_C"/>
    <property type="match status" value="1"/>
</dbReference>
<dbReference type="SUPFAM" id="SSF52777">
    <property type="entry name" value="CoA-dependent acyltransferases"/>
    <property type="match status" value="2"/>
</dbReference>
<evidence type="ECO:0000256" key="4">
    <source>
        <dbReference type="ARBA" id="ARBA00022553"/>
    </source>
</evidence>
<dbReference type="InterPro" id="IPR036736">
    <property type="entry name" value="ACP-like_sf"/>
</dbReference>
<dbReference type="CDD" id="cd19531">
    <property type="entry name" value="LCL_NRPS-like"/>
    <property type="match status" value="1"/>
</dbReference>
<dbReference type="InterPro" id="IPR000873">
    <property type="entry name" value="AMP-dep_synth/lig_dom"/>
</dbReference>
<dbReference type="InterPro" id="IPR045851">
    <property type="entry name" value="AMP-bd_C_sf"/>
</dbReference>
<dbReference type="RefSeq" id="WP_073500844.1">
    <property type="nucleotide sequence ID" value="NZ_FRBI01000016.1"/>
</dbReference>
<evidence type="ECO:0000256" key="1">
    <source>
        <dbReference type="ARBA" id="ARBA00001957"/>
    </source>
</evidence>
<dbReference type="Pfam" id="PF00668">
    <property type="entry name" value="Condensation"/>
    <property type="match status" value="1"/>
</dbReference>
<dbReference type="InterPro" id="IPR001242">
    <property type="entry name" value="Condensation_dom"/>
</dbReference>
<dbReference type="GO" id="GO:0072330">
    <property type="term" value="P:monocarboxylic acid biosynthetic process"/>
    <property type="evidence" value="ECO:0007669"/>
    <property type="project" value="UniProtKB-ARBA"/>
</dbReference>